<sequence length="243" mass="25512">MLGVQKLLALAFSLLLHISGTNSINFIISNNCPYTIWPGTLTGSGPPLPTTGFELAHGASFTIAALPSWSGRIWARSQCHVDGATQRFVCASADCGTGQIACRGAGAIPPATLAEFTLNGNGNMDFYDVSLVDGFNLPISVVPQGCPTTGCLVDINNKACPPELAIKDGSGGIIGCKSACLAFQQPQYCCTGAFSTPQTCPPTSYSSIFKSQCPLAYSYAYDDKSSTFTCRSGSTDYHITFCP</sequence>
<dbReference type="Pfam" id="PF00314">
    <property type="entry name" value="Thaumatin"/>
    <property type="match status" value="1"/>
</dbReference>
<accession>A0AAW1KUD1</accession>
<organism evidence="3 4">
    <name type="scientific">Saponaria officinalis</name>
    <name type="common">Common soapwort</name>
    <name type="synonym">Lychnis saponaria</name>
    <dbReference type="NCBI Taxonomy" id="3572"/>
    <lineage>
        <taxon>Eukaryota</taxon>
        <taxon>Viridiplantae</taxon>
        <taxon>Streptophyta</taxon>
        <taxon>Embryophyta</taxon>
        <taxon>Tracheophyta</taxon>
        <taxon>Spermatophyta</taxon>
        <taxon>Magnoliopsida</taxon>
        <taxon>eudicotyledons</taxon>
        <taxon>Gunneridae</taxon>
        <taxon>Pentapetalae</taxon>
        <taxon>Caryophyllales</taxon>
        <taxon>Caryophyllaceae</taxon>
        <taxon>Caryophylleae</taxon>
        <taxon>Saponaria</taxon>
    </lineage>
</organism>
<evidence type="ECO:0008006" key="5">
    <source>
        <dbReference type="Google" id="ProtNLM"/>
    </source>
</evidence>
<dbReference type="Proteomes" id="UP001443914">
    <property type="component" value="Unassembled WGS sequence"/>
</dbReference>
<feature type="chain" id="PRO_5043979658" description="Thaumatin-like protein" evidence="2">
    <location>
        <begin position="24"/>
        <end position="243"/>
    </location>
</feature>
<dbReference type="SUPFAM" id="SSF49870">
    <property type="entry name" value="Osmotin, thaumatin-like protein"/>
    <property type="match status" value="1"/>
</dbReference>
<feature type="disulfide bond" evidence="1">
    <location>
        <begin position="180"/>
        <end position="189"/>
    </location>
</feature>
<name>A0AAW1KUD1_SAPOF</name>
<protein>
    <recommendedName>
        <fullName evidence="5">Thaumatin-like protein</fullName>
    </recommendedName>
</protein>
<evidence type="ECO:0000256" key="2">
    <source>
        <dbReference type="SAM" id="SignalP"/>
    </source>
</evidence>
<evidence type="ECO:0000313" key="3">
    <source>
        <dbReference type="EMBL" id="KAK9724016.1"/>
    </source>
</evidence>
<dbReference type="PANTHER" id="PTHR31048">
    <property type="entry name" value="OS03G0233200 PROTEIN"/>
    <property type="match status" value="1"/>
</dbReference>
<reference evidence="3" key="1">
    <citation type="submission" date="2024-03" db="EMBL/GenBank/DDBJ databases">
        <title>WGS assembly of Saponaria officinalis var. Norfolk2.</title>
        <authorList>
            <person name="Jenkins J."/>
            <person name="Shu S."/>
            <person name="Grimwood J."/>
            <person name="Barry K."/>
            <person name="Goodstein D."/>
            <person name="Schmutz J."/>
            <person name="Leebens-Mack J."/>
            <person name="Osbourn A."/>
        </authorList>
    </citation>
    <scope>NUCLEOTIDE SEQUENCE [LARGE SCALE GENOMIC DNA]</scope>
    <source>
        <strain evidence="3">JIC</strain>
    </source>
</reference>
<keyword evidence="1" id="KW-1015">Disulfide bond</keyword>
<keyword evidence="2" id="KW-0732">Signal</keyword>
<dbReference type="PIRSF" id="PIRSF002703">
    <property type="entry name" value="Thaumatin"/>
    <property type="match status" value="1"/>
</dbReference>
<dbReference type="EMBL" id="JBDFQZ010000005">
    <property type="protein sequence ID" value="KAK9724016.1"/>
    <property type="molecule type" value="Genomic_DNA"/>
</dbReference>
<feature type="disulfide bond" evidence="1">
    <location>
        <begin position="32"/>
        <end position="242"/>
    </location>
</feature>
<proteinExistence type="predicted"/>
<dbReference type="AlphaFoldDB" id="A0AAW1KUD1"/>
<dbReference type="CDD" id="cd09218">
    <property type="entry name" value="TLP-PA"/>
    <property type="match status" value="1"/>
</dbReference>
<evidence type="ECO:0000256" key="1">
    <source>
        <dbReference type="PIRSR" id="PIRSR002703-1"/>
    </source>
</evidence>
<comment type="caution">
    <text evidence="3">The sequence shown here is derived from an EMBL/GenBank/DDBJ whole genome shotgun (WGS) entry which is preliminary data.</text>
</comment>
<dbReference type="InterPro" id="IPR037176">
    <property type="entry name" value="Osmotin/thaumatin-like_sf"/>
</dbReference>
<dbReference type="SMART" id="SM00205">
    <property type="entry name" value="THN"/>
    <property type="match status" value="1"/>
</dbReference>
<dbReference type="Gene3D" id="2.60.110.10">
    <property type="entry name" value="Thaumatin"/>
    <property type="match status" value="1"/>
</dbReference>
<evidence type="ECO:0000313" key="4">
    <source>
        <dbReference type="Proteomes" id="UP001443914"/>
    </source>
</evidence>
<feature type="disulfide bond" evidence="1">
    <location>
        <begin position="190"/>
        <end position="200"/>
    </location>
</feature>
<dbReference type="PROSITE" id="PS51367">
    <property type="entry name" value="THAUMATIN_2"/>
    <property type="match status" value="1"/>
</dbReference>
<feature type="signal peptide" evidence="2">
    <location>
        <begin position="1"/>
        <end position="23"/>
    </location>
</feature>
<feature type="disulfide bond" evidence="1">
    <location>
        <begin position="160"/>
        <end position="176"/>
    </location>
</feature>
<dbReference type="PRINTS" id="PR00347">
    <property type="entry name" value="THAUMATIN"/>
</dbReference>
<dbReference type="FunFam" id="2.60.110.10:FF:000004">
    <property type="entry name" value="THAUMATIN-LIKE PROTEIN 1"/>
    <property type="match status" value="1"/>
</dbReference>
<dbReference type="InterPro" id="IPR001938">
    <property type="entry name" value="Thaumatin"/>
</dbReference>
<gene>
    <name evidence="3" type="ORF">RND81_05G041800</name>
</gene>
<feature type="disulfide bond" evidence="1">
    <location>
        <begin position="151"/>
        <end position="213"/>
    </location>
</feature>
<feature type="disulfide bond" evidence="1">
    <location>
        <begin position="95"/>
        <end position="102"/>
    </location>
</feature>
<feature type="disulfide bond" evidence="1">
    <location>
        <begin position="79"/>
        <end position="90"/>
    </location>
</feature>
<feature type="disulfide bond" evidence="1">
    <location>
        <begin position="146"/>
        <end position="230"/>
    </location>
</feature>
<keyword evidence="4" id="KW-1185">Reference proteome</keyword>